<proteinExistence type="predicted"/>
<feature type="region of interest" description="Disordered" evidence="1">
    <location>
        <begin position="54"/>
        <end position="154"/>
    </location>
</feature>
<organism evidence="2 3">
    <name type="scientific">Prorocentrum cordatum</name>
    <dbReference type="NCBI Taxonomy" id="2364126"/>
    <lineage>
        <taxon>Eukaryota</taxon>
        <taxon>Sar</taxon>
        <taxon>Alveolata</taxon>
        <taxon>Dinophyceae</taxon>
        <taxon>Prorocentrales</taxon>
        <taxon>Prorocentraceae</taxon>
        <taxon>Prorocentrum</taxon>
    </lineage>
</organism>
<feature type="compositionally biased region" description="Basic and acidic residues" evidence="1">
    <location>
        <begin position="72"/>
        <end position="81"/>
    </location>
</feature>
<comment type="caution">
    <text evidence="2">The sequence shown here is derived from an EMBL/GenBank/DDBJ whole genome shotgun (WGS) entry which is preliminary data.</text>
</comment>
<dbReference type="Proteomes" id="UP001189429">
    <property type="component" value="Unassembled WGS sequence"/>
</dbReference>
<feature type="non-terminal residue" evidence="2">
    <location>
        <position position="154"/>
    </location>
</feature>
<sequence>MSNTIEFTGGCGATTTRMVLKREMERFGHVDVCHMGNRDNPKAEPPWVRFASSTAADAAVESTRRGPPLVSREPRDAEVGSRELFMQRLRGGGGDRDRKRSRSRGRRSPSRGKRSDSRGKRKKSPSRGRRRKSSSSSSSRKRKKDKEKSKGKDK</sequence>
<evidence type="ECO:0000313" key="3">
    <source>
        <dbReference type="Proteomes" id="UP001189429"/>
    </source>
</evidence>
<feature type="compositionally biased region" description="Basic residues" evidence="1">
    <location>
        <begin position="119"/>
        <end position="145"/>
    </location>
</feature>
<protein>
    <submittedName>
        <fullName evidence="2">Uncharacterized protein</fullName>
    </submittedName>
</protein>
<reference evidence="2" key="1">
    <citation type="submission" date="2023-10" db="EMBL/GenBank/DDBJ databases">
        <authorList>
            <person name="Chen Y."/>
            <person name="Shah S."/>
            <person name="Dougan E. K."/>
            <person name="Thang M."/>
            <person name="Chan C."/>
        </authorList>
    </citation>
    <scope>NUCLEOTIDE SEQUENCE [LARGE SCALE GENOMIC DNA]</scope>
</reference>
<evidence type="ECO:0000313" key="2">
    <source>
        <dbReference type="EMBL" id="CAK0845664.1"/>
    </source>
</evidence>
<accession>A0ABN9TI98</accession>
<keyword evidence="3" id="KW-1185">Reference proteome</keyword>
<feature type="compositionally biased region" description="Basic residues" evidence="1">
    <location>
        <begin position="99"/>
        <end position="112"/>
    </location>
</feature>
<dbReference type="EMBL" id="CAUYUJ010014756">
    <property type="protein sequence ID" value="CAK0845664.1"/>
    <property type="molecule type" value="Genomic_DNA"/>
</dbReference>
<evidence type="ECO:0000256" key="1">
    <source>
        <dbReference type="SAM" id="MobiDB-lite"/>
    </source>
</evidence>
<name>A0ABN9TI98_9DINO</name>
<gene>
    <name evidence="2" type="ORF">PCOR1329_LOCUS39392</name>
</gene>